<evidence type="ECO:0000256" key="4">
    <source>
        <dbReference type="ARBA" id="ARBA00022670"/>
    </source>
</evidence>
<feature type="domain" description="Peptidase M50" evidence="12">
    <location>
        <begin position="15"/>
        <end position="338"/>
    </location>
</feature>
<keyword evidence="4 13" id="KW-0645">Protease</keyword>
<dbReference type="Gene3D" id="2.30.42.10">
    <property type="match status" value="1"/>
</dbReference>
<evidence type="ECO:0000256" key="1">
    <source>
        <dbReference type="ARBA" id="ARBA00001947"/>
    </source>
</evidence>
<comment type="subcellular location">
    <subcellularLocation>
        <location evidence="2">Membrane</location>
        <topology evidence="2">Multi-pass membrane protein</topology>
    </subcellularLocation>
</comment>
<evidence type="ECO:0000256" key="3">
    <source>
        <dbReference type="ARBA" id="ARBA00007931"/>
    </source>
</evidence>
<feature type="transmembrane region" description="Helical" evidence="11">
    <location>
        <begin position="279"/>
        <end position="303"/>
    </location>
</feature>
<name>A0A2S5R7R6_9PROT</name>
<keyword evidence="9 13" id="KW-0482">Metalloprotease</keyword>
<evidence type="ECO:0000256" key="5">
    <source>
        <dbReference type="ARBA" id="ARBA00022692"/>
    </source>
</evidence>
<evidence type="ECO:0000256" key="2">
    <source>
        <dbReference type="ARBA" id="ARBA00004141"/>
    </source>
</evidence>
<evidence type="ECO:0000259" key="12">
    <source>
        <dbReference type="Pfam" id="PF02163"/>
    </source>
</evidence>
<reference evidence="13 14" key="1">
    <citation type="submission" date="2017-11" db="EMBL/GenBank/DDBJ databases">
        <title>Comparative genomic analysis of Holospora spp., intranuclear symbionts of paramecia.</title>
        <authorList>
            <person name="Garushyants S.K."/>
            <person name="Beliavskaya A."/>
            <person name="Malko D.B."/>
            <person name="Logacheva M.D."/>
            <person name="Rautian M.S."/>
            <person name="Gelfand M.S."/>
        </authorList>
    </citation>
    <scope>NUCLEOTIDE SEQUENCE [LARGE SCALE GENOMIC DNA]</scope>
    <source>
        <strain evidence="14">02AZ16</strain>
    </source>
</reference>
<evidence type="ECO:0000313" key="13">
    <source>
        <dbReference type="EMBL" id="PPE03381.1"/>
    </source>
</evidence>
<evidence type="ECO:0000256" key="7">
    <source>
        <dbReference type="ARBA" id="ARBA00022833"/>
    </source>
</evidence>
<dbReference type="GO" id="GO:0016020">
    <property type="term" value="C:membrane"/>
    <property type="evidence" value="ECO:0007669"/>
    <property type="project" value="UniProtKB-SubCell"/>
</dbReference>
<dbReference type="EMBL" id="PHHC01000106">
    <property type="protein sequence ID" value="PPE03381.1"/>
    <property type="molecule type" value="Genomic_DNA"/>
</dbReference>
<protein>
    <submittedName>
        <fullName evidence="13">Metalloprotease MmpA</fullName>
    </submittedName>
</protein>
<keyword evidence="8 11" id="KW-1133">Transmembrane helix</keyword>
<sequence length="365" mass="40717">MFLSTYSLLKTIFSFVIVICPLVIFHELGHYWAARWRGVAIDSFSVGFGPALYQWKDKRGTVWKFCPYLLGGYVKFLGDADPSGFTTTDSHSKSSITHKRPWEKIVIAFAGPFANYLLAFGLIVTMVITVGLPDVNQPIIGKVSTASRAKGLLFPKDKILEIQEQKVDSFQDVLKILESTPLQDSLRFSIARDNEVVDVELKAPASPTSREVWRGNVGIVPACTWKKNFYGGYFGNAFEVFIQESKKPLELFKKSNVTQLSGPLGIAQQARDTLEHADFGTVLLLMASISIALGFFNLLPIPLLDGGNILLSMVEWVLGKPLPNRLTQALLWGSILILGAVFLYSSFKDLEKYTIIQSILNYIRH</sequence>
<evidence type="ECO:0000256" key="9">
    <source>
        <dbReference type="ARBA" id="ARBA00023049"/>
    </source>
</evidence>
<evidence type="ECO:0000256" key="6">
    <source>
        <dbReference type="ARBA" id="ARBA00022801"/>
    </source>
</evidence>
<feature type="transmembrane region" description="Helical" evidence="11">
    <location>
        <begin position="329"/>
        <end position="347"/>
    </location>
</feature>
<evidence type="ECO:0000256" key="11">
    <source>
        <dbReference type="SAM" id="Phobius"/>
    </source>
</evidence>
<dbReference type="GO" id="GO:0006508">
    <property type="term" value="P:proteolysis"/>
    <property type="evidence" value="ECO:0007669"/>
    <property type="project" value="UniProtKB-KW"/>
</dbReference>
<dbReference type="AlphaFoldDB" id="A0A2S5R7R6"/>
<dbReference type="SUPFAM" id="SSF50156">
    <property type="entry name" value="PDZ domain-like"/>
    <property type="match status" value="1"/>
</dbReference>
<keyword evidence="10 11" id="KW-0472">Membrane</keyword>
<accession>A0A2S5R7R6</accession>
<keyword evidence="7" id="KW-0862">Zinc</keyword>
<dbReference type="InterPro" id="IPR008915">
    <property type="entry name" value="Peptidase_M50"/>
</dbReference>
<comment type="caution">
    <text evidence="13">The sequence shown here is derived from an EMBL/GenBank/DDBJ whole genome shotgun (WGS) entry which is preliminary data.</text>
</comment>
<evidence type="ECO:0000313" key="14">
    <source>
        <dbReference type="Proteomes" id="UP000239425"/>
    </source>
</evidence>
<evidence type="ECO:0000256" key="8">
    <source>
        <dbReference type="ARBA" id="ARBA00022989"/>
    </source>
</evidence>
<organism evidence="13 14">
    <name type="scientific">Holospora curviuscula</name>
    <dbReference type="NCBI Taxonomy" id="1082868"/>
    <lineage>
        <taxon>Bacteria</taxon>
        <taxon>Pseudomonadati</taxon>
        <taxon>Pseudomonadota</taxon>
        <taxon>Alphaproteobacteria</taxon>
        <taxon>Holosporales</taxon>
        <taxon>Holosporaceae</taxon>
        <taxon>Holospora</taxon>
    </lineage>
</organism>
<keyword evidence="14" id="KW-1185">Reference proteome</keyword>
<feature type="transmembrane region" description="Helical" evidence="11">
    <location>
        <begin position="12"/>
        <end position="33"/>
    </location>
</feature>
<feature type="transmembrane region" description="Helical" evidence="11">
    <location>
        <begin position="105"/>
        <end position="132"/>
    </location>
</feature>
<proteinExistence type="inferred from homology"/>
<dbReference type="InterPro" id="IPR004387">
    <property type="entry name" value="Pept_M50_Zn"/>
</dbReference>
<dbReference type="Proteomes" id="UP000239425">
    <property type="component" value="Unassembled WGS sequence"/>
</dbReference>
<dbReference type="InterPro" id="IPR036034">
    <property type="entry name" value="PDZ_sf"/>
</dbReference>
<dbReference type="GO" id="GO:0004222">
    <property type="term" value="F:metalloendopeptidase activity"/>
    <property type="evidence" value="ECO:0007669"/>
    <property type="project" value="InterPro"/>
</dbReference>
<dbReference type="OrthoDB" id="9782003at2"/>
<comment type="cofactor">
    <cofactor evidence="1">
        <name>Zn(2+)</name>
        <dbReference type="ChEBI" id="CHEBI:29105"/>
    </cofactor>
</comment>
<dbReference type="CDD" id="cd06163">
    <property type="entry name" value="S2P-M50_PDZ_RseP-like"/>
    <property type="match status" value="1"/>
</dbReference>
<dbReference type="Pfam" id="PF02163">
    <property type="entry name" value="Peptidase_M50"/>
    <property type="match status" value="1"/>
</dbReference>
<evidence type="ECO:0000256" key="10">
    <source>
        <dbReference type="ARBA" id="ARBA00023136"/>
    </source>
</evidence>
<gene>
    <name evidence="13" type="ORF">HCUR_01175</name>
</gene>
<dbReference type="PANTHER" id="PTHR42837">
    <property type="entry name" value="REGULATOR OF SIGMA-E PROTEASE RSEP"/>
    <property type="match status" value="1"/>
</dbReference>
<keyword evidence="5 11" id="KW-0812">Transmembrane</keyword>
<keyword evidence="6" id="KW-0378">Hydrolase</keyword>
<comment type="similarity">
    <text evidence="3">Belongs to the peptidase M50B family.</text>
</comment>
<dbReference type="PANTHER" id="PTHR42837:SF2">
    <property type="entry name" value="MEMBRANE METALLOPROTEASE ARASP2, CHLOROPLASTIC-RELATED"/>
    <property type="match status" value="1"/>
</dbReference>